<reference evidence="4" key="2">
    <citation type="submission" date="2019-02" db="EMBL/GenBank/DDBJ databases">
        <title>Opniocepnalus argus Var Kimnra genome.</title>
        <authorList>
            <person name="Zhou C."/>
            <person name="Xiao S."/>
        </authorList>
    </citation>
    <scope>NUCLEOTIDE SEQUENCE [LARGE SCALE GENOMIC DNA]</scope>
</reference>
<dbReference type="EMBL" id="CM015726">
    <property type="protein sequence ID" value="KAF3700491.1"/>
    <property type="molecule type" value="Genomic_DNA"/>
</dbReference>
<accession>A0A6G1QCW1</accession>
<protein>
    <submittedName>
        <fullName evidence="3">Interferon-induced very large GTPase 1 Very large-inducible GTPase-1</fullName>
    </submittedName>
</protein>
<feature type="coiled-coil region" evidence="1">
    <location>
        <begin position="61"/>
        <end position="96"/>
    </location>
</feature>
<sequence length="484" mass="56018">MSKTFEEIRINMTTYFENNEDKDMLVQWRGTFEQKIKEFHDELVKGTRRKLDEVLQQKKARKKLDDQKTKFEKKLLQKSNELAHQLKDNIKDEEELETQFKFVWSHWVNELTANTKPIEDINLEEDQFNVLKELGIELTFISESRSSGRYKSMSSIGDYRDYVSFTKHQDHCDTSQQSQVNQMGNLEQTKQYFSNQAAKIKHYMTGSLQYEDQQLIRSLTEIVETQCINAIKSRPVATRGYSPTYLLEMANSVKEEVTEFESKWKYALKKEFTVDLILSFCKGSSSAVVLGELICEKLKDSIVKAACNKAAIDLAGEMRSNVPAFNGSRLNLEKHVLKSLAEKEDFNGFITYIRHPRKHVETFIKEEVNKYIFTDHKDKALNILKKNVEDMCKLVSQALFTATEDVKTKGGDIDMWLQQFTSLLKNDLTFETICSQNFSDINNFDFLKEEIDKGLKISNMPLDMRTSGRNLIKSSLINCVTAAG</sequence>
<dbReference type="AlphaFoldDB" id="A0A6G1QCW1"/>
<keyword evidence="4" id="KW-1185">Reference proteome</keyword>
<feature type="domain" description="Interferon-induced very large GTPase 1" evidence="2">
    <location>
        <begin position="1"/>
        <end position="60"/>
    </location>
</feature>
<evidence type="ECO:0000259" key="2">
    <source>
        <dbReference type="Pfam" id="PF25974"/>
    </source>
</evidence>
<dbReference type="Pfam" id="PF25974">
    <property type="entry name" value="URGCP_9th"/>
    <property type="match status" value="1"/>
</dbReference>
<evidence type="ECO:0000313" key="3">
    <source>
        <dbReference type="EMBL" id="KAF3700491.1"/>
    </source>
</evidence>
<organism evidence="3 4">
    <name type="scientific">Channa argus</name>
    <name type="common">Northern snakehead</name>
    <name type="synonym">Ophicephalus argus</name>
    <dbReference type="NCBI Taxonomy" id="215402"/>
    <lineage>
        <taxon>Eukaryota</taxon>
        <taxon>Metazoa</taxon>
        <taxon>Chordata</taxon>
        <taxon>Craniata</taxon>
        <taxon>Vertebrata</taxon>
        <taxon>Euteleostomi</taxon>
        <taxon>Actinopterygii</taxon>
        <taxon>Neopterygii</taxon>
        <taxon>Teleostei</taxon>
        <taxon>Neoteleostei</taxon>
        <taxon>Acanthomorphata</taxon>
        <taxon>Anabantaria</taxon>
        <taxon>Anabantiformes</taxon>
        <taxon>Channoidei</taxon>
        <taxon>Channidae</taxon>
        <taxon>Channa</taxon>
    </lineage>
</organism>
<proteinExistence type="predicted"/>
<evidence type="ECO:0000256" key="1">
    <source>
        <dbReference type="SAM" id="Coils"/>
    </source>
</evidence>
<gene>
    <name evidence="3" type="ORF">EXN66_Car016178</name>
</gene>
<dbReference type="Proteomes" id="UP000503349">
    <property type="component" value="Chromosome 15"/>
</dbReference>
<evidence type="ECO:0000313" key="4">
    <source>
        <dbReference type="Proteomes" id="UP000503349"/>
    </source>
</evidence>
<keyword evidence="1" id="KW-0175">Coiled coil</keyword>
<dbReference type="InterPro" id="IPR058641">
    <property type="entry name" value="GVIN1_dom"/>
</dbReference>
<dbReference type="PANTHER" id="PTHR22796">
    <property type="entry name" value="URG4-RELATED"/>
    <property type="match status" value="1"/>
</dbReference>
<reference evidence="3 4" key="1">
    <citation type="submission" date="2019-02" db="EMBL/GenBank/DDBJ databases">
        <title>Opniocepnalus argus genome.</title>
        <authorList>
            <person name="Zhou C."/>
            <person name="Xiao S."/>
        </authorList>
    </citation>
    <scope>NUCLEOTIDE SEQUENCE [LARGE SCALE GENOMIC DNA]</scope>
    <source>
        <strain evidence="3">OARG1902GOOAL</strain>
        <tissue evidence="3">Muscle</tissue>
    </source>
</reference>
<dbReference type="PANTHER" id="PTHR22796:SF6">
    <property type="entry name" value="INTERFERON-INDUCED VERY LARGE GTPASE 1-RELATED"/>
    <property type="match status" value="1"/>
</dbReference>
<name>A0A6G1QCW1_CHAAH</name>